<dbReference type="InterPro" id="IPR044068">
    <property type="entry name" value="CB"/>
</dbReference>
<feature type="region of interest" description="Disordered" evidence="5">
    <location>
        <begin position="278"/>
        <end position="347"/>
    </location>
</feature>
<dbReference type="Pfam" id="PF02899">
    <property type="entry name" value="Phage_int_SAM_1"/>
    <property type="match status" value="1"/>
</dbReference>
<dbReference type="SUPFAM" id="SSF56349">
    <property type="entry name" value="DNA breaking-rejoining enzymes"/>
    <property type="match status" value="1"/>
</dbReference>
<dbReference type="PROSITE" id="PS51898">
    <property type="entry name" value="TYR_RECOMBINASE"/>
    <property type="match status" value="1"/>
</dbReference>
<organism evidence="8 9">
    <name type="scientific">Geodermatophilus obscurus (strain ATCC 25078 / DSM 43160 / JCM 3152 / CCUG 61914 / KCC A-0152 / KCTC 9177 / NBRC 13315 / NRRL B-3577 / G-20)</name>
    <dbReference type="NCBI Taxonomy" id="526225"/>
    <lineage>
        <taxon>Bacteria</taxon>
        <taxon>Bacillati</taxon>
        <taxon>Actinomycetota</taxon>
        <taxon>Actinomycetes</taxon>
        <taxon>Geodermatophilales</taxon>
        <taxon>Geodermatophilaceae</taxon>
        <taxon>Geodermatophilus</taxon>
    </lineage>
</organism>
<dbReference type="Proteomes" id="UP000001382">
    <property type="component" value="Chromosome"/>
</dbReference>
<feature type="domain" description="Core-binding (CB)" evidence="7">
    <location>
        <begin position="3"/>
        <end position="86"/>
    </location>
</feature>
<dbReference type="PANTHER" id="PTHR30349:SF81">
    <property type="entry name" value="TYROSINE RECOMBINASE XERC"/>
    <property type="match status" value="1"/>
</dbReference>
<evidence type="ECO:0000256" key="4">
    <source>
        <dbReference type="PROSITE-ProRule" id="PRU01248"/>
    </source>
</evidence>
<keyword evidence="2 4" id="KW-0238">DNA-binding</keyword>
<protein>
    <submittedName>
        <fullName evidence="8">Integrase family protein</fullName>
    </submittedName>
</protein>
<dbReference type="eggNOG" id="COG4974">
    <property type="taxonomic scope" value="Bacteria"/>
</dbReference>
<evidence type="ECO:0000313" key="9">
    <source>
        <dbReference type="Proteomes" id="UP000001382"/>
    </source>
</evidence>
<dbReference type="GO" id="GO:0003677">
    <property type="term" value="F:DNA binding"/>
    <property type="evidence" value="ECO:0007669"/>
    <property type="project" value="UniProtKB-UniRule"/>
</dbReference>
<evidence type="ECO:0000256" key="1">
    <source>
        <dbReference type="ARBA" id="ARBA00022908"/>
    </source>
</evidence>
<dbReference type="InterPro" id="IPR002104">
    <property type="entry name" value="Integrase_catalytic"/>
</dbReference>
<dbReference type="HOGENOM" id="CLU_027562_9_2_11"/>
<dbReference type="KEGG" id="gob:Gobs_1863"/>
<dbReference type="InterPro" id="IPR010998">
    <property type="entry name" value="Integrase_recombinase_N"/>
</dbReference>
<reference evidence="9" key="2">
    <citation type="submission" date="2010-01" db="EMBL/GenBank/DDBJ databases">
        <title>The complete genome of Geodermatophilus obscurus DSM 43160.</title>
        <authorList>
            <consortium name="US DOE Joint Genome Institute (JGI-PGF)"/>
            <person name="Lucas S."/>
            <person name="Copeland A."/>
            <person name="Lapidus A."/>
            <person name="Glavina del Rio T."/>
            <person name="Dalin E."/>
            <person name="Tice H."/>
            <person name="Bruce D."/>
            <person name="Goodwin L."/>
            <person name="Pitluck S."/>
            <person name="Kyrpides N."/>
            <person name="Mavromatis K."/>
            <person name="Ivanova N."/>
            <person name="Munk A.C."/>
            <person name="Brettin T."/>
            <person name="Detter J.C."/>
            <person name="Han C."/>
            <person name="Larimer F."/>
            <person name="Land M."/>
            <person name="Hauser L."/>
            <person name="Markowitz V."/>
            <person name="Cheng J.-F."/>
            <person name="Hugenholtz P."/>
            <person name="Woyke T."/>
            <person name="Wu D."/>
            <person name="Jando M."/>
            <person name="Schneider S."/>
            <person name="Klenk H.-P."/>
            <person name="Eisen J.A."/>
        </authorList>
    </citation>
    <scope>NUCLEOTIDE SEQUENCE [LARGE SCALE GENOMIC DNA]</scope>
    <source>
        <strain evidence="9">ATCC 25078 / DSM 43160 / JCM 3152 / KCC A-0152 / KCTC 9177 / NBRC 13315 / NRRL B-3577 / G-20</strain>
    </source>
</reference>
<evidence type="ECO:0000256" key="5">
    <source>
        <dbReference type="SAM" id="MobiDB-lite"/>
    </source>
</evidence>
<name>D2SE94_GEOOG</name>
<sequence length="347" mass="37422">MTVDLAGLLPSCELHLRAERKSPETVKSYGDGVRRFLAWADGEGRPAVLDRASVNAFTAELLEGGAEPATARARQLALRRFSAWLVEEGEADADPLLGLRAPKLDAKVVEPLTAEQIKALVAACAGRELRDRRNEALVRLMIETGARAGEVVALGTEDVDLSNGTATVRRGKGGRGRVVPFGPQTSRALDRYLRARRSHRLAGTLALWLGDRGKAFSYDALHKTLGERARAAGIEGFRPHRLRHTAAHRWLAAGGIEGGLMAVAGWTRPDMLLRYTRARRRPPVPPPRLAPWGSATSDGGGQRSSAEDPTTCLASARSRDRGMATSSEPPPSTERVRPATGRAMGQE</sequence>
<dbReference type="PROSITE" id="PS51900">
    <property type="entry name" value="CB"/>
    <property type="match status" value="1"/>
</dbReference>
<proteinExistence type="predicted"/>
<evidence type="ECO:0000256" key="3">
    <source>
        <dbReference type="ARBA" id="ARBA00023172"/>
    </source>
</evidence>
<gene>
    <name evidence="8" type="ordered locus">Gobs_1863</name>
</gene>
<dbReference type="InterPro" id="IPR050090">
    <property type="entry name" value="Tyrosine_recombinase_XerCD"/>
</dbReference>
<dbReference type="CDD" id="cd00397">
    <property type="entry name" value="DNA_BRE_C"/>
    <property type="match status" value="1"/>
</dbReference>
<dbReference type="STRING" id="526225.Gobs_1863"/>
<feature type="domain" description="Tyr recombinase" evidence="6">
    <location>
        <begin position="107"/>
        <end position="288"/>
    </location>
</feature>
<dbReference type="PANTHER" id="PTHR30349">
    <property type="entry name" value="PHAGE INTEGRASE-RELATED"/>
    <property type="match status" value="1"/>
</dbReference>
<evidence type="ECO:0000313" key="8">
    <source>
        <dbReference type="EMBL" id="ADB74566.1"/>
    </source>
</evidence>
<dbReference type="AlphaFoldDB" id="D2SE94"/>
<dbReference type="Pfam" id="PF00589">
    <property type="entry name" value="Phage_integrase"/>
    <property type="match status" value="1"/>
</dbReference>
<dbReference type="InterPro" id="IPR011010">
    <property type="entry name" value="DNA_brk_join_enz"/>
</dbReference>
<dbReference type="InterPro" id="IPR013762">
    <property type="entry name" value="Integrase-like_cat_sf"/>
</dbReference>
<dbReference type="RefSeq" id="WP_012948005.1">
    <property type="nucleotide sequence ID" value="NC_013757.1"/>
</dbReference>
<dbReference type="Gene3D" id="1.10.443.10">
    <property type="entry name" value="Intergrase catalytic core"/>
    <property type="match status" value="1"/>
</dbReference>
<keyword evidence="9" id="KW-1185">Reference proteome</keyword>
<keyword evidence="3" id="KW-0233">DNA recombination</keyword>
<dbReference type="GO" id="GO:0015074">
    <property type="term" value="P:DNA integration"/>
    <property type="evidence" value="ECO:0007669"/>
    <property type="project" value="UniProtKB-KW"/>
</dbReference>
<dbReference type="InterPro" id="IPR004107">
    <property type="entry name" value="Integrase_SAM-like_N"/>
</dbReference>
<evidence type="ECO:0000259" key="7">
    <source>
        <dbReference type="PROSITE" id="PS51900"/>
    </source>
</evidence>
<accession>D2SE94</accession>
<reference evidence="8 9" key="1">
    <citation type="journal article" date="2010" name="Stand. Genomic Sci.">
        <title>Complete genome sequence of Geodermatophilus obscurus type strain (G-20).</title>
        <authorList>
            <person name="Ivanova N."/>
            <person name="Sikorski J."/>
            <person name="Jando M."/>
            <person name="Munk C."/>
            <person name="Lapidus A."/>
            <person name="Glavina Del Rio T."/>
            <person name="Copeland A."/>
            <person name="Tice H."/>
            <person name="Cheng J.-F."/>
            <person name="Lucas S."/>
            <person name="Chen F."/>
            <person name="Nolan M."/>
            <person name="Bruce D."/>
            <person name="Goodwin L."/>
            <person name="Pitluck S."/>
            <person name="Mavromatis K."/>
            <person name="Mikhailova N."/>
            <person name="Pati A."/>
            <person name="Chen A."/>
            <person name="Palaniappan K."/>
            <person name="Land M."/>
            <person name="Hauser L."/>
            <person name="Chang Y.-J."/>
            <person name="Jeffries C.D."/>
            <person name="Meincke L."/>
            <person name="Brettin T."/>
            <person name="Detter J.C."/>
            <person name="Detter J.C."/>
            <person name="Rohde M."/>
            <person name="Goeker M."/>
            <person name="Bristow J."/>
            <person name="Eisen J.A."/>
            <person name="Markowitz V."/>
            <person name="Hugenholtz P."/>
            <person name="Kyrpides N.C."/>
            <person name="Klenk H.-P."/>
        </authorList>
    </citation>
    <scope>NUCLEOTIDE SEQUENCE [LARGE SCALE GENOMIC DNA]</scope>
    <source>
        <strain evidence="9">ATCC 25078 / DSM 43160 / JCM 3152 / KCC A-0152 / KCTC 9177 / NBRC 13315 / NRRL B-3577 / G-20</strain>
    </source>
</reference>
<dbReference type="EMBL" id="CP001867">
    <property type="protein sequence ID" value="ADB74566.1"/>
    <property type="molecule type" value="Genomic_DNA"/>
</dbReference>
<evidence type="ECO:0000259" key="6">
    <source>
        <dbReference type="PROSITE" id="PS51898"/>
    </source>
</evidence>
<dbReference type="Gene3D" id="1.10.150.130">
    <property type="match status" value="1"/>
</dbReference>
<keyword evidence="1" id="KW-0229">DNA integration</keyword>
<dbReference type="GO" id="GO:0006310">
    <property type="term" value="P:DNA recombination"/>
    <property type="evidence" value="ECO:0007669"/>
    <property type="project" value="UniProtKB-KW"/>
</dbReference>
<evidence type="ECO:0000256" key="2">
    <source>
        <dbReference type="ARBA" id="ARBA00023125"/>
    </source>
</evidence>